<gene>
    <name evidence="1" type="ORF">G2W53_031560</name>
</gene>
<comment type="caution">
    <text evidence="1">The sequence shown here is derived from an EMBL/GenBank/DDBJ whole genome shotgun (WGS) entry which is preliminary data.</text>
</comment>
<dbReference type="Proteomes" id="UP000634136">
    <property type="component" value="Unassembled WGS sequence"/>
</dbReference>
<sequence>MDEQGSNAPYLDLNPNYLTATLTATNHAKLTRCCHVHKLLVLQS</sequence>
<organism evidence="1 2">
    <name type="scientific">Senna tora</name>
    <dbReference type="NCBI Taxonomy" id="362788"/>
    <lineage>
        <taxon>Eukaryota</taxon>
        <taxon>Viridiplantae</taxon>
        <taxon>Streptophyta</taxon>
        <taxon>Embryophyta</taxon>
        <taxon>Tracheophyta</taxon>
        <taxon>Spermatophyta</taxon>
        <taxon>Magnoliopsida</taxon>
        <taxon>eudicotyledons</taxon>
        <taxon>Gunneridae</taxon>
        <taxon>Pentapetalae</taxon>
        <taxon>rosids</taxon>
        <taxon>fabids</taxon>
        <taxon>Fabales</taxon>
        <taxon>Fabaceae</taxon>
        <taxon>Caesalpinioideae</taxon>
        <taxon>Cassia clade</taxon>
        <taxon>Senna</taxon>
    </lineage>
</organism>
<accession>A0A834TAT7</accession>
<dbReference type="EMBL" id="JAAIUW010000009">
    <property type="protein sequence ID" value="KAF7817591.1"/>
    <property type="molecule type" value="Genomic_DNA"/>
</dbReference>
<proteinExistence type="predicted"/>
<evidence type="ECO:0000313" key="2">
    <source>
        <dbReference type="Proteomes" id="UP000634136"/>
    </source>
</evidence>
<evidence type="ECO:0000313" key="1">
    <source>
        <dbReference type="EMBL" id="KAF7817591.1"/>
    </source>
</evidence>
<dbReference type="AlphaFoldDB" id="A0A834TAT7"/>
<name>A0A834TAT7_9FABA</name>
<keyword evidence="2" id="KW-1185">Reference proteome</keyword>
<reference evidence="1" key="1">
    <citation type="submission" date="2020-09" db="EMBL/GenBank/DDBJ databases">
        <title>Genome-Enabled Discovery of Anthraquinone Biosynthesis in Senna tora.</title>
        <authorList>
            <person name="Kang S.-H."/>
            <person name="Pandey R.P."/>
            <person name="Lee C.-M."/>
            <person name="Sim J.-S."/>
            <person name="Jeong J.-T."/>
            <person name="Choi B.-S."/>
            <person name="Jung M."/>
            <person name="Ginzburg D."/>
            <person name="Zhao K."/>
            <person name="Won S.Y."/>
            <person name="Oh T.-J."/>
            <person name="Yu Y."/>
            <person name="Kim N.-H."/>
            <person name="Lee O.R."/>
            <person name="Lee T.-H."/>
            <person name="Bashyal P."/>
            <person name="Kim T.-S."/>
            <person name="Lee W.-H."/>
            <person name="Kawkins C."/>
            <person name="Kim C.-K."/>
            <person name="Kim J.S."/>
            <person name="Ahn B.O."/>
            <person name="Rhee S.Y."/>
            <person name="Sohng J.K."/>
        </authorList>
    </citation>
    <scope>NUCLEOTIDE SEQUENCE</scope>
    <source>
        <tissue evidence="1">Leaf</tissue>
    </source>
</reference>
<protein>
    <submittedName>
        <fullName evidence="1">Uncharacterized protein</fullName>
    </submittedName>
</protein>